<dbReference type="RefSeq" id="WP_126155791.1">
    <property type="nucleotide sequence ID" value="NZ_UZWE01000054.1"/>
</dbReference>
<accession>A0A3S4GQB3</accession>
<sequence length="88" mass="9654">MAKPELDTDKLDDAALAILSLTLHDGNRVWKGIDWSITDRLHAKGLIHDPIGKAKSLALTEDGLARAEAALVELFVKPRSNDLKRSEP</sequence>
<evidence type="ECO:0000313" key="2">
    <source>
        <dbReference type="EMBL" id="VDS10189.1"/>
    </source>
</evidence>
<dbReference type="OrthoDB" id="8912983at2"/>
<dbReference type="Proteomes" id="UP000270743">
    <property type="component" value="Unassembled WGS sequence"/>
</dbReference>
<proteinExistence type="predicted"/>
<gene>
    <name evidence="2" type="ORF">PARHAE_03403</name>
</gene>
<keyword evidence="3" id="KW-1185">Reference proteome</keyword>
<dbReference type="Pfam" id="PF20008">
    <property type="entry name" value="DUF6429"/>
    <property type="match status" value="1"/>
</dbReference>
<dbReference type="InterPro" id="IPR045489">
    <property type="entry name" value="DUF6429"/>
</dbReference>
<evidence type="ECO:0000313" key="3">
    <source>
        <dbReference type="Proteomes" id="UP000270743"/>
    </source>
</evidence>
<feature type="domain" description="DUF6429" evidence="1">
    <location>
        <begin position="7"/>
        <end position="77"/>
    </location>
</feature>
<name>A0A3S4GQB3_9RHOB</name>
<reference evidence="2 3" key="1">
    <citation type="submission" date="2018-12" db="EMBL/GenBank/DDBJ databases">
        <authorList>
            <person name="Criscuolo A."/>
        </authorList>
    </citation>
    <scope>NUCLEOTIDE SEQUENCE [LARGE SCALE GENOMIC DNA]</scope>
    <source>
        <strain evidence="2">ACIP1116241</strain>
    </source>
</reference>
<organism evidence="2 3">
    <name type="scientific">Paracoccus haematequi</name>
    <dbReference type="NCBI Taxonomy" id="2491866"/>
    <lineage>
        <taxon>Bacteria</taxon>
        <taxon>Pseudomonadati</taxon>
        <taxon>Pseudomonadota</taxon>
        <taxon>Alphaproteobacteria</taxon>
        <taxon>Rhodobacterales</taxon>
        <taxon>Paracoccaceae</taxon>
        <taxon>Paracoccus</taxon>
    </lineage>
</organism>
<dbReference type="EMBL" id="UZWE01000054">
    <property type="protein sequence ID" value="VDS10189.1"/>
    <property type="molecule type" value="Genomic_DNA"/>
</dbReference>
<protein>
    <recommendedName>
        <fullName evidence="1">DUF6429 domain-containing protein</fullName>
    </recommendedName>
</protein>
<evidence type="ECO:0000259" key="1">
    <source>
        <dbReference type="Pfam" id="PF20008"/>
    </source>
</evidence>
<dbReference type="AlphaFoldDB" id="A0A3S4GQB3"/>